<keyword evidence="2" id="KW-1185">Reference proteome</keyword>
<gene>
    <name evidence="1" type="ORF">AVEN_246727_1</name>
</gene>
<proteinExistence type="predicted"/>
<dbReference type="Proteomes" id="UP000499080">
    <property type="component" value="Unassembled WGS sequence"/>
</dbReference>
<dbReference type="EMBL" id="BGPR01004328">
    <property type="protein sequence ID" value="GBM98488.1"/>
    <property type="molecule type" value="Genomic_DNA"/>
</dbReference>
<evidence type="ECO:0000313" key="2">
    <source>
        <dbReference type="Proteomes" id="UP000499080"/>
    </source>
</evidence>
<reference evidence="1 2" key="1">
    <citation type="journal article" date="2019" name="Sci. Rep.">
        <title>Orb-weaving spider Araneus ventricosus genome elucidates the spidroin gene catalogue.</title>
        <authorList>
            <person name="Kono N."/>
            <person name="Nakamura H."/>
            <person name="Ohtoshi R."/>
            <person name="Moran D.A.P."/>
            <person name="Shinohara A."/>
            <person name="Yoshida Y."/>
            <person name="Fujiwara M."/>
            <person name="Mori M."/>
            <person name="Tomita M."/>
            <person name="Arakawa K."/>
        </authorList>
    </citation>
    <scope>NUCLEOTIDE SEQUENCE [LARGE SCALE GENOMIC DNA]</scope>
</reference>
<sequence length="86" mass="9395">RQRGFGFEERKRALLALGPDSEALLQKEDRTGLEMILIHRCCDALSDEGCGKAKKGLNSANYCHRRSETIDSAGLALCAAKMGGKR</sequence>
<feature type="non-terminal residue" evidence="1">
    <location>
        <position position="1"/>
    </location>
</feature>
<evidence type="ECO:0000313" key="1">
    <source>
        <dbReference type="EMBL" id="GBM98488.1"/>
    </source>
</evidence>
<name>A0A4Y2K9C9_ARAVE</name>
<dbReference type="AlphaFoldDB" id="A0A4Y2K9C9"/>
<accession>A0A4Y2K9C9</accession>
<comment type="caution">
    <text evidence="1">The sequence shown here is derived from an EMBL/GenBank/DDBJ whole genome shotgun (WGS) entry which is preliminary data.</text>
</comment>
<protein>
    <submittedName>
        <fullName evidence="1">Uncharacterized protein</fullName>
    </submittedName>
</protein>
<organism evidence="1 2">
    <name type="scientific">Araneus ventricosus</name>
    <name type="common">Orbweaver spider</name>
    <name type="synonym">Epeira ventricosa</name>
    <dbReference type="NCBI Taxonomy" id="182803"/>
    <lineage>
        <taxon>Eukaryota</taxon>
        <taxon>Metazoa</taxon>
        <taxon>Ecdysozoa</taxon>
        <taxon>Arthropoda</taxon>
        <taxon>Chelicerata</taxon>
        <taxon>Arachnida</taxon>
        <taxon>Araneae</taxon>
        <taxon>Araneomorphae</taxon>
        <taxon>Entelegynae</taxon>
        <taxon>Araneoidea</taxon>
        <taxon>Araneidae</taxon>
        <taxon>Araneus</taxon>
    </lineage>
</organism>